<keyword evidence="4" id="KW-0378">Hydrolase</keyword>
<dbReference type="SUPFAM" id="SSF51445">
    <property type="entry name" value="(Trans)glycosidases"/>
    <property type="match status" value="1"/>
</dbReference>
<comment type="similarity">
    <text evidence="2 6">Belongs to the glycosyl hydrolase 17 family.</text>
</comment>
<dbReference type="Gene3D" id="3.20.20.80">
    <property type="entry name" value="Glycosidases"/>
    <property type="match status" value="1"/>
</dbReference>
<protein>
    <recommendedName>
        <fullName evidence="3">glucan endo-1,3-beta-D-glucosidase</fullName>
        <ecNumber evidence="3">3.2.1.39</ecNumber>
    </recommendedName>
</protein>
<evidence type="ECO:0000313" key="8">
    <source>
        <dbReference type="Proteomes" id="UP000436088"/>
    </source>
</evidence>
<dbReference type="EC" id="3.2.1.39" evidence="3"/>
<evidence type="ECO:0000313" key="7">
    <source>
        <dbReference type="EMBL" id="KAE8661374.1"/>
    </source>
</evidence>
<evidence type="ECO:0000256" key="1">
    <source>
        <dbReference type="ARBA" id="ARBA00000382"/>
    </source>
</evidence>
<keyword evidence="8" id="KW-1185">Reference proteome</keyword>
<gene>
    <name evidence="7" type="ORF">F3Y22_tig00113726pilonHSYRG00439</name>
</gene>
<dbReference type="GO" id="GO:0005975">
    <property type="term" value="P:carbohydrate metabolic process"/>
    <property type="evidence" value="ECO:0007669"/>
    <property type="project" value="InterPro"/>
</dbReference>
<dbReference type="InterPro" id="IPR017853">
    <property type="entry name" value="GH"/>
</dbReference>
<dbReference type="InterPro" id="IPR000490">
    <property type="entry name" value="Glyco_hydro_17"/>
</dbReference>
<dbReference type="GO" id="GO:0042973">
    <property type="term" value="F:glucan endo-1,3-beta-D-glucosidase activity"/>
    <property type="evidence" value="ECO:0007669"/>
    <property type="project" value="UniProtKB-EC"/>
</dbReference>
<comment type="caution">
    <text evidence="7">The sequence shown here is derived from an EMBL/GenBank/DDBJ whole genome shotgun (WGS) entry which is preliminary data.</text>
</comment>
<accession>A0A6A2Y152</accession>
<organism evidence="7 8">
    <name type="scientific">Hibiscus syriacus</name>
    <name type="common">Rose of Sharon</name>
    <dbReference type="NCBI Taxonomy" id="106335"/>
    <lineage>
        <taxon>Eukaryota</taxon>
        <taxon>Viridiplantae</taxon>
        <taxon>Streptophyta</taxon>
        <taxon>Embryophyta</taxon>
        <taxon>Tracheophyta</taxon>
        <taxon>Spermatophyta</taxon>
        <taxon>Magnoliopsida</taxon>
        <taxon>eudicotyledons</taxon>
        <taxon>Gunneridae</taxon>
        <taxon>Pentapetalae</taxon>
        <taxon>rosids</taxon>
        <taxon>malvids</taxon>
        <taxon>Malvales</taxon>
        <taxon>Malvaceae</taxon>
        <taxon>Malvoideae</taxon>
        <taxon>Hibiscus</taxon>
    </lineage>
</organism>
<keyword evidence="5" id="KW-0326">Glycosidase</keyword>
<reference evidence="7" key="1">
    <citation type="submission" date="2019-09" db="EMBL/GenBank/DDBJ databases">
        <title>Draft genome information of white flower Hibiscus syriacus.</title>
        <authorList>
            <person name="Kim Y.-M."/>
        </authorList>
    </citation>
    <scope>NUCLEOTIDE SEQUENCE [LARGE SCALE GENOMIC DNA]</scope>
    <source>
        <strain evidence="7">YM2019G1</strain>
    </source>
</reference>
<evidence type="ECO:0000256" key="6">
    <source>
        <dbReference type="RuleBase" id="RU004335"/>
    </source>
</evidence>
<evidence type="ECO:0000256" key="4">
    <source>
        <dbReference type="ARBA" id="ARBA00022801"/>
    </source>
</evidence>
<dbReference type="PANTHER" id="PTHR32227">
    <property type="entry name" value="GLUCAN ENDO-1,3-BETA-GLUCOSIDASE BG1-RELATED-RELATED"/>
    <property type="match status" value="1"/>
</dbReference>
<evidence type="ECO:0000256" key="3">
    <source>
        <dbReference type="ARBA" id="ARBA00012780"/>
    </source>
</evidence>
<dbReference type="Proteomes" id="UP000436088">
    <property type="component" value="Unassembled WGS sequence"/>
</dbReference>
<evidence type="ECO:0000256" key="2">
    <source>
        <dbReference type="ARBA" id="ARBA00008773"/>
    </source>
</evidence>
<evidence type="ECO:0000256" key="5">
    <source>
        <dbReference type="ARBA" id="ARBA00023295"/>
    </source>
</evidence>
<proteinExistence type="inferred from homology"/>
<sequence>MERSGPISAARVFNPGLIKHVLSNKGTPLRPNVPPMDVYLFSLLDEGAKSTLPGNFERHWGIFSFDGKAKYALDLVWDTRN</sequence>
<dbReference type="AlphaFoldDB" id="A0A6A2Y152"/>
<comment type="catalytic activity">
    <reaction evidence="1">
        <text>Hydrolysis of (1-&gt;3)-beta-D-glucosidic linkages in (1-&gt;3)-beta-D-glucans.</text>
        <dbReference type="EC" id="3.2.1.39"/>
    </reaction>
</comment>
<name>A0A6A2Y152_HIBSY</name>
<dbReference type="Pfam" id="PF00332">
    <property type="entry name" value="Glyco_hydro_17"/>
    <property type="match status" value="1"/>
</dbReference>
<dbReference type="InterPro" id="IPR044965">
    <property type="entry name" value="Glyco_hydro_17_plant"/>
</dbReference>
<dbReference type="EMBL" id="VEPZ02001721">
    <property type="protein sequence ID" value="KAE8661374.1"/>
    <property type="molecule type" value="Genomic_DNA"/>
</dbReference>